<dbReference type="RefSeq" id="WP_305749775.1">
    <property type="nucleotide sequence ID" value="NZ_JAUZEE010000005.1"/>
</dbReference>
<keyword evidence="2" id="KW-1185">Reference proteome</keyword>
<dbReference type="InterPro" id="IPR016181">
    <property type="entry name" value="Acyl_CoA_acyltransferase"/>
</dbReference>
<sequence>MSLADIRRGCAVVHRHHGVLAAARHLLHHAINRYARLERLDITRLDRAAVQAIPAEALRRASTRLADEAELRRLQADPAWDLGEGQLALARQGDRCLLSLLDGRPVGYLWVHAVGHPELLPGLRLQLPPDHLYTYAGLTLPEGRGLGLQTLRHAAVLAQPEWADRAGLIGYVRSTNFASRRGQARSGFRRIGSIWLIGRPGRPAWAWLTPGLRRHGISRQTGAVAA</sequence>
<dbReference type="Gene3D" id="3.40.630.30">
    <property type="match status" value="1"/>
</dbReference>
<evidence type="ECO:0000313" key="2">
    <source>
        <dbReference type="Proteomes" id="UP001235760"/>
    </source>
</evidence>
<comment type="caution">
    <text evidence="1">The sequence shown here is derived from an EMBL/GenBank/DDBJ whole genome shotgun (WGS) entry which is preliminary data.</text>
</comment>
<organism evidence="1 2">
    <name type="scientific">Leptothrix discophora</name>
    <dbReference type="NCBI Taxonomy" id="89"/>
    <lineage>
        <taxon>Bacteria</taxon>
        <taxon>Pseudomonadati</taxon>
        <taxon>Pseudomonadota</taxon>
        <taxon>Betaproteobacteria</taxon>
        <taxon>Burkholderiales</taxon>
        <taxon>Sphaerotilaceae</taxon>
        <taxon>Leptothrix</taxon>
    </lineage>
</organism>
<reference evidence="1 2" key="1">
    <citation type="submission" date="2023-08" db="EMBL/GenBank/DDBJ databases">
        <authorList>
            <person name="Roldan D.M."/>
            <person name="Menes R.J."/>
        </authorList>
    </citation>
    <scope>NUCLEOTIDE SEQUENCE [LARGE SCALE GENOMIC DNA]</scope>
    <source>
        <strain evidence="1 2">CCM 2812</strain>
    </source>
</reference>
<name>A0ABT9G496_LEPDI</name>
<evidence type="ECO:0008006" key="3">
    <source>
        <dbReference type="Google" id="ProtNLM"/>
    </source>
</evidence>
<protein>
    <recommendedName>
        <fullName evidence="3">N-acetyltransferase domain-containing protein</fullName>
    </recommendedName>
</protein>
<gene>
    <name evidence="1" type="ORF">Q8X39_11305</name>
</gene>
<dbReference type="SUPFAM" id="SSF55729">
    <property type="entry name" value="Acyl-CoA N-acyltransferases (Nat)"/>
    <property type="match status" value="1"/>
</dbReference>
<dbReference type="EMBL" id="JAUZEE010000005">
    <property type="protein sequence ID" value="MDP4301226.1"/>
    <property type="molecule type" value="Genomic_DNA"/>
</dbReference>
<dbReference type="Proteomes" id="UP001235760">
    <property type="component" value="Unassembled WGS sequence"/>
</dbReference>
<accession>A0ABT9G496</accession>
<evidence type="ECO:0000313" key="1">
    <source>
        <dbReference type="EMBL" id="MDP4301226.1"/>
    </source>
</evidence>
<proteinExistence type="predicted"/>